<proteinExistence type="predicted"/>
<sequence>MNIIDLVTAASPAKDHADFIENTLGSRFAEVRDGKIPFIVHGAGSAGARMVPVFRALDLEPVAVTDNAPEKIGSSIQGLPVLDPETAHARHPSAIVTLAAGKYQQEIAERLRSAGFGEDQIVRTSPDALRFYTHIEQWRWTTADLARHAPDLEKTYALLSDDESRRIFVQRLALLHNPADYRSWQRHLAENSFVRRYPPPQDKGAPESHYYFNNDILRLGTGEILVDCGAFDGDTLYHFLKRKPAGGKYVAHCLEPDSHSFAKLHEVAHADPDVFLYRIGAWSEKATLYFENLGTTDSRISRAPTPTRIEVDRLDDLLLGRPVSIIKMDIEGAERQALRGARALIRENRPALLISVYHRRDDLFEIPGLIDEIVPGYRYYLRLFSDDFTELVLLAVPERDQDE</sequence>
<name>A0A4S4AZS0_9RHOO</name>
<dbReference type="InterPro" id="IPR052514">
    <property type="entry name" value="SAM-dependent_MTase"/>
</dbReference>
<dbReference type="EMBL" id="SSOC01000003">
    <property type="protein sequence ID" value="THF65689.1"/>
    <property type="molecule type" value="Genomic_DNA"/>
</dbReference>
<dbReference type="GO" id="GO:0032259">
    <property type="term" value="P:methylation"/>
    <property type="evidence" value="ECO:0007669"/>
    <property type="project" value="UniProtKB-KW"/>
</dbReference>
<dbReference type="InterPro" id="IPR029063">
    <property type="entry name" value="SAM-dependent_MTases_sf"/>
</dbReference>
<dbReference type="Pfam" id="PF05050">
    <property type="entry name" value="Methyltransf_21"/>
    <property type="match status" value="1"/>
</dbReference>
<dbReference type="SUPFAM" id="SSF53335">
    <property type="entry name" value="S-adenosyl-L-methionine-dependent methyltransferases"/>
    <property type="match status" value="1"/>
</dbReference>
<keyword evidence="2" id="KW-0489">Methyltransferase</keyword>
<accession>A0A4S4AZS0</accession>
<reference evidence="2 3" key="1">
    <citation type="submission" date="2019-04" db="EMBL/GenBank/DDBJ databases">
        <title>Azoarcus nasutitermitis sp. nov. isolated from termite nest.</title>
        <authorList>
            <person name="Lin S.-Y."/>
            <person name="Hameed A."/>
            <person name="Hsu Y.-H."/>
            <person name="Young C.-C."/>
        </authorList>
    </citation>
    <scope>NUCLEOTIDE SEQUENCE [LARGE SCALE GENOMIC DNA]</scope>
    <source>
        <strain evidence="2 3">CC-YHH838</strain>
    </source>
</reference>
<comment type="caution">
    <text evidence="2">The sequence shown here is derived from an EMBL/GenBank/DDBJ whole genome shotgun (WGS) entry which is preliminary data.</text>
</comment>
<dbReference type="AlphaFoldDB" id="A0A4S4AZS0"/>
<evidence type="ECO:0000313" key="3">
    <source>
        <dbReference type="Proteomes" id="UP000308430"/>
    </source>
</evidence>
<dbReference type="RefSeq" id="WP_136347895.1">
    <property type="nucleotide sequence ID" value="NZ_SSOC01000003.1"/>
</dbReference>
<dbReference type="Gene3D" id="3.40.50.720">
    <property type="entry name" value="NAD(P)-binding Rossmann-like Domain"/>
    <property type="match status" value="1"/>
</dbReference>
<feature type="domain" description="Methyltransferase FkbM" evidence="1">
    <location>
        <begin position="227"/>
        <end position="368"/>
    </location>
</feature>
<gene>
    <name evidence="2" type="ORF">E6C76_09005</name>
</gene>
<dbReference type="OrthoDB" id="5329963at2"/>
<dbReference type="Gene3D" id="3.40.50.150">
    <property type="entry name" value="Vaccinia Virus protein VP39"/>
    <property type="match status" value="1"/>
</dbReference>
<dbReference type="GO" id="GO:0008168">
    <property type="term" value="F:methyltransferase activity"/>
    <property type="evidence" value="ECO:0007669"/>
    <property type="project" value="UniProtKB-KW"/>
</dbReference>
<dbReference type="NCBIfam" id="TIGR01444">
    <property type="entry name" value="fkbM_fam"/>
    <property type="match status" value="1"/>
</dbReference>
<dbReference type="PANTHER" id="PTHR34203">
    <property type="entry name" value="METHYLTRANSFERASE, FKBM FAMILY PROTEIN"/>
    <property type="match status" value="1"/>
</dbReference>
<evidence type="ECO:0000259" key="1">
    <source>
        <dbReference type="Pfam" id="PF05050"/>
    </source>
</evidence>
<keyword evidence="2" id="KW-0808">Transferase</keyword>
<dbReference type="Proteomes" id="UP000308430">
    <property type="component" value="Unassembled WGS sequence"/>
</dbReference>
<evidence type="ECO:0000313" key="2">
    <source>
        <dbReference type="EMBL" id="THF65689.1"/>
    </source>
</evidence>
<dbReference type="PANTHER" id="PTHR34203:SF15">
    <property type="entry name" value="SLL1173 PROTEIN"/>
    <property type="match status" value="1"/>
</dbReference>
<organism evidence="2 3">
    <name type="scientific">Pseudothauera nasutitermitis</name>
    <dbReference type="NCBI Taxonomy" id="2565930"/>
    <lineage>
        <taxon>Bacteria</taxon>
        <taxon>Pseudomonadati</taxon>
        <taxon>Pseudomonadota</taxon>
        <taxon>Betaproteobacteria</taxon>
        <taxon>Rhodocyclales</taxon>
        <taxon>Zoogloeaceae</taxon>
        <taxon>Pseudothauera</taxon>
    </lineage>
</organism>
<protein>
    <submittedName>
        <fullName evidence="2">FkbM family methyltransferase</fullName>
    </submittedName>
</protein>
<dbReference type="InterPro" id="IPR006342">
    <property type="entry name" value="FkbM_mtfrase"/>
</dbReference>
<keyword evidence="3" id="KW-1185">Reference proteome</keyword>